<proteinExistence type="predicted"/>
<dbReference type="AlphaFoldDB" id="A0A9N9IHD1"/>
<dbReference type="EMBL" id="CAJVQA010015046">
    <property type="protein sequence ID" value="CAG8734807.1"/>
    <property type="molecule type" value="Genomic_DNA"/>
</dbReference>
<evidence type="ECO:0000313" key="2">
    <source>
        <dbReference type="Proteomes" id="UP000789759"/>
    </source>
</evidence>
<dbReference type="OrthoDB" id="2415263at2759"/>
<gene>
    <name evidence="1" type="ORF">CPELLU_LOCUS13728</name>
</gene>
<organism evidence="1 2">
    <name type="scientific">Cetraspora pellucida</name>
    <dbReference type="NCBI Taxonomy" id="1433469"/>
    <lineage>
        <taxon>Eukaryota</taxon>
        <taxon>Fungi</taxon>
        <taxon>Fungi incertae sedis</taxon>
        <taxon>Mucoromycota</taxon>
        <taxon>Glomeromycotina</taxon>
        <taxon>Glomeromycetes</taxon>
        <taxon>Diversisporales</taxon>
        <taxon>Gigasporaceae</taxon>
        <taxon>Cetraspora</taxon>
    </lineage>
</organism>
<feature type="non-terminal residue" evidence="1">
    <location>
        <position position="1"/>
    </location>
</feature>
<keyword evidence="2" id="KW-1185">Reference proteome</keyword>
<accession>A0A9N9IHD1</accession>
<protein>
    <submittedName>
        <fullName evidence="1">22987_t:CDS:1</fullName>
    </submittedName>
</protein>
<name>A0A9N9IHD1_9GLOM</name>
<comment type="caution">
    <text evidence="1">The sequence shown here is derived from an EMBL/GenBank/DDBJ whole genome shotgun (WGS) entry which is preliminary data.</text>
</comment>
<dbReference type="Proteomes" id="UP000789759">
    <property type="component" value="Unassembled WGS sequence"/>
</dbReference>
<sequence>MPEVDEYFVNDWSYDGFQTFLTAKKCSEIIWINSLKAISKNNNYPQSIAIFNLWSSLHKRMKNDRFNNEYILDINRLSNLLQKTEIHFLSNLFSPANVELDREVNEYLNNIFSIFKSKETFNAESIFEEVEQKRKLTNLGIKTSQECRITFIFITVQKL</sequence>
<evidence type="ECO:0000313" key="1">
    <source>
        <dbReference type="EMBL" id="CAG8734807.1"/>
    </source>
</evidence>
<reference evidence="1" key="1">
    <citation type="submission" date="2021-06" db="EMBL/GenBank/DDBJ databases">
        <authorList>
            <person name="Kallberg Y."/>
            <person name="Tangrot J."/>
            <person name="Rosling A."/>
        </authorList>
    </citation>
    <scope>NUCLEOTIDE SEQUENCE</scope>
    <source>
        <strain evidence="1">FL966</strain>
    </source>
</reference>